<dbReference type="EMBL" id="JBHUEM010000030">
    <property type="protein sequence ID" value="MFD1738093.1"/>
    <property type="molecule type" value="Genomic_DNA"/>
</dbReference>
<proteinExistence type="predicted"/>
<accession>A0ABW4LSQ3</accession>
<reference evidence="2" key="1">
    <citation type="journal article" date="2019" name="Int. J. Syst. Evol. Microbiol.">
        <title>The Global Catalogue of Microorganisms (GCM) 10K type strain sequencing project: providing services to taxonomists for standard genome sequencing and annotation.</title>
        <authorList>
            <consortium name="The Broad Institute Genomics Platform"/>
            <consortium name="The Broad Institute Genome Sequencing Center for Infectious Disease"/>
            <person name="Wu L."/>
            <person name="Ma J."/>
        </authorList>
    </citation>
    <scope>NUCLEOTIDE SEQUENCE [LARGE SCALE GENOMIC DNA]</scope>
    <source>
        <strain evidence="2">CCUG 49339</strain>
    </source>
</reference>
<keyword evidence="2" id="KW-1185">Reference proteome</keyword>
<evidence type="ECO:0000313" key="2">
    <source>
        <dbReference type="Proteomes" id="UP001597214"/>
    </source>
</evidence>
<organism evidence="1 2">
    <name type="scientific">Bacillus salitolerans</name>
    <dbReference type="NCBI Taxonomy" id="1437434"/>
    <lineage>
        <taxon>Bacteria</taxon>
        <taxon>Bacillati</taxon>
        <taxon>Bacillota</taxon>
        <taxon>Bacilli</taxon>
        <taxon>Bacillales</taxon>
        <taxon>Bacillaceae</taxon>
        <taxon>Bacillus</taxon>
    </lineage>
</organism>
<gene>
    <name evidence="1" type="ORF">ACFSCX_16280</name>
</gene>
<name>A0ABW4LSQ3_9BACI</name>
<comment type="caution">
    <text evidence="1">The sequence shown here is derived from an EMBL/GenBank/DDBJ whole genome shotgun (WGS) entry which is preliminary data.</text>
</comment>
<sequence>MQKTEFLDRRPKNAIQLFEQFMGISSDGVVDNGLFYELTNKLHIISMW</sequence>
<evidence type="ECO:0000313" key="1">
    <source>
        <dbReference type="EMBL" id="MFD1738093.1"/>
    </source>
</evidence>
<dbReference type="Proteomes" id="UP001597214">
    <property type="component" value="Unassembled WGS sequence"/>
</dbReference>
<dbReference type="RefSeq" id="WP_377929309.1">
    <property type="nucleotide sequence ID" value="NZ_JBHUEM010000030.1"/>
</dbReference>
<protein>
    <submittedName>
        <fullName evidence="1">Uncharacterized protein</fullName>
    </submittedName>
</protein>